<sequence>MGITKIHARSVYDSRGNPTVEVDIHTDTGLHRAIVPSGASTGQHEAIELRDGDKTKWAGKGVLKAVKHVNETIGPEVIKQKFDVTEQAKIDEFLIKLDGTPNKAKFGANAILGVSLAIAKAGAAQKKIPLYAHVAALAGTKQPFVLPVPFQNVINGGSHAGGRLAFQEFMIVPCEAPSFTEAMRQGAEVYHILKSLAKKRYGQSAGNVGDEGGVAPDIQTPEEALDLITDAIEGAGYTGQIKIAMDVASSEFYKKDAKKYDLDFKNPESDPTKWLTYQQLADLYKRLAAKYPIVSIEDPFAEDDWEAWSYFYKTSDFQIVGDDLTVTNPIRIKRAIAEKSCNALLLKVNQIGTLTESIQAAKDSYAAGWGVMVSHRSGETEDVTIADIVVGLRAGQIKTGAPARSERLAKLNQILRIEEELGSKAIYAGNKFRIGEDSEDESGEENPIALRVSSKKKWDDEEEDDEARYTPPFFSVFVLDSWDAADDSEDERKKEAAKVVAAEKAAAEAAANYKSKAQRIAEKEAAKQEAAEQAERDREAIENETPAQRREREQQRQIESDLRHAEDLFGTVGIGAGGGIGDREKKITIADPNDSNKNIDLSLLPIFKPNTKDGFTQLRETLVPLLTTNTKKAHYQMFLQEFVRQLSKEMSSEQIKKVASGLTTLANEKQKEEKAAEKGGKKSKAVKKTALASAGKEADRFDTTDYREASYIDE</sequence>
<dbReference type="EMBL" id="JBBBZM010000031">
    <property type="protein sequence ID" value="KAL0637719.1"/>
    <property type="molecule type" value="Genomic_DNA"/>
</dbReference>
<keyword evidence="4" id="KW-0460">Magnesium</keyword>
<comment type="subcellular location">
    <subcellularLocation>
        <location evidence="8">Cytoplasm</location>
    </subcellularLocation>
</comment>
<feature type="region of interest" description="Disordered" evidence="9">
    <location>
        <begin position="524"/>
        <end position="556"/>
    </location>
</feature>
<comment type="similarity">
    <text evidence="3">Belongs to the enolase family.</text>
</comment>
<dbReference type="InterPro" id="IPR020809">
    <property type="entry name" value="Enolase_CS"/>
</dbReference>
<dbReference type="InterPro" id="IPR029017">
    <property type="entry name" value="Enolase-like_N"/>
</dbReference>
<evidence type="ECO:0000256" key="3">
    <source>
        <dbReference type="ARBA" id="ARBA00009604"/>
    </source>
</evidence>
<feature type="domain" description="Enolase C-terminal TIM barrel" evidence="10">
    <location>
        <begin position="143"/>
        <end position="435"/>
    </location>
</feature>
<protein>
    <recommendedName>
        <fullName evidence="8">Eukaryotic translation initiation factor 3 subunit J</fullName>
        <shortName evidence="8">eIF3j</shortName>
    </recommendedName>
    <alternativeName>
        <fullName evidence="8">Eukaryotic translation initiation factor 3 30 kDa subunit homolog</fullName>
        <shortName evidence="8">eIF-3 30 kDa subunit homolog</shortName>
    </alternativeName>
</protein>
<dbReference type="SFLD" id="SFLDS00001">
    <property type="entry name" value="Enolase"/>
    <property type="match status" value="1"/>
</dbReference>
<comment type="function">
    <text evidence="8">Component of the eukaryotic translation initiation factor 3 (eIF-3) complex, which is involved in protein synthesis of a specialized repertoire of mRNAs and, together with other initiation factors, stimulates binding of mRNA and methionyl-tRNAi to the 40S ribosome. The eIF-3 complex specifically targets and initiates translation of a subset of mRNAs involved in cell proliferation.</text>
</comment>
<dbReference type="Gene3D" id="3.30.390.10">
    <property type="entry name" value="Enolase-like, N-terminal domain"/>
    <property type="match status" value="1"/>
</dbReference>
<keyword evidence="6 12" id="KW-0456">Lyase</keyword>
<dbReference type="Gene3D" id="1.10.246.60">
    <property type="entry name" value="Eukaryotic translation initiation factor 3 like domains"/>
    <property type="match status" value="1"/>
</dbReference>
<dbReference type="InterPro" id="IPR036849">
    <property type="entry name" value="Enolase-like_C_sf"/>
</dbReference>
<dbReference type="SFLD" id="SFLDG00178">
    <property type="entry name" value="enolase"/>
    <property type="match status" value="1"/>
</dbReference>
<dbReference type="Proteomes" id="UP001447188">
    <property type="component" value="Unassembled WGS sequence"/>
</dbReference>
<comment type="caution">
    <text evidence="12">The sequence shown here is derived from an EMBL/GenBank/DDBJ whole genome shotgun (WGS) entry which is preliminary data.</text>
</comment>
<comment type="cofactor">
    <cofactor evidence="1">
        <name>Mg(2+)</name>
        <dbReference type="ChEBI" id="CHEBI:18420"/>
    </cofactor>
</comment>
<evidence type="ECO:0000313" key="12">
    <source>
        <dbReference type="EMBL" id="KAL0637719.1"/>
    </source>
</evidence>
<feature type="domain" description="Enolase N-terminal" evidence="11">
    <location>
        <begin position="3"/>
        <end position="134"/>
    </location>
</feature>
<gene>
    <name evidence="12" type="primary">ENO1</name>
    <name evidence="8" type="synonym">HCR1</name>
    <name evidence="12" type="ORF">Q9L58_003279</name>
</gene>
<evidence type="ECO:0000256" key="5">
    <source>
        <dbReference type="ARBA" id="ARBA00023152"/>
    </source>
</evidence>
<dbReference type="SUPFAM" id="SSF54826">
    <property type="entry name" value="Enolase N-terminal domain-like"/>
    <property type="match status" value="1"/>
</dbReference>
<dbReference type="HAMAP" id="MF_00318">
    <property type="entry name" value="Enolase"/>
    <property type="match status" value="1"/>
</dbReference>
<comment type="catalytic activity">
    <reaction evidence="7">
        <text>(2R)-2-phosphoglycerate = phosphoenolpyruvate + H2O</text>
        <dbReference type="Rhea" id="RHEA:10164"/>
        <dbReference type="ChEBI" id="CHEBI:15377"/>
        <dbReference type="ChEBI" id="CHEBI:58289"/>
        <dbReference type="ChEBI" id="CHEBI:58702"/>
        <dbReference type="EC" id="4.2.1.11"/>
    </reaction>
</comment>
<dbReference type="SMART" id="SM01192">
    <property type="entry name" value="Enolase_C"/>
    <property type="match status" value="1"/>
</dbReference>
<reference evidence="12 13" key="1">
    <citation type="submission" date="2024-02" db="EMBL/GenBank/DDBJ databases">
        <title>Discinaceae phylogenomics.</title>
        <authorList>
            <person name="Dirks A.C."/>
            <person name="James T.Y."/>
        </authorList>
    </citation>
    <scope>NUCLEOTIDE SEQUENCE [LARGE SCALE GENOMIC DNA]</scope>
    <source>
        <strain evidence="12 13">ACD0624</strain>
    </source>
</reference>
<feature type="compositionally biased region" description="Basic and acidic residues" evidence="9">
    <location>
        <begin position="668"/>
        <end position="680"/>
    </location>
</feature>
<dbReference type="Pfam" id="PF00113">
    <property type="entry name" value="Enolase_C"/>
    <property type="match status" value="1"/>
</dbReference>
<evidence type="ECO:0000259" key="11">
    <source>
        <dbReference type="SMART" id="SM01193"/>
    </source>
</evidence>
<feature type="region of interest" description="Disordered" evidence="9">
    <location>
        <begin position="668"/>
        <end position="698"/>
    </location>
</feature>
<keyword evidence="5" id="KW-0324">Glycolysis</keyword>
<dbReference type="PRINTS" id="PR00148">
    <property type="entry name" value="ENOLASE"/>
</dbReference>
<dbReference type="SMART" id="SM01193">
    <property type="entry name" value="Enolase_N"/>
    <property type="match status" value="1"/>
</dbReference>
<keyword evidence="8" id="KW-0648">Protein biosynthesis</keyword>
<dbReference type="PANTHER" id="PTHR11902">
    <property type="entry name" value="ENOLASE"/>
    <property type="match status" value="1"/>
</dbReference>
<evidence type="ECO:0000256" key="7">
    <source>
        <dbReference type="ARBA" id="ARBA00048333"/>
    </source>
</evidence>
<dbReference type="Pfam" id="PF08597">
    <property type="entry name" value="eIF3_subunit"/>
    <property type="match status" value="1"/>
</dbReference>
<evidence type="ECO:0000256" key="9">
    <source>
        <dbReference type="SAM" id="MobiDB-lite"/>
    </source>
</evidence>
<evidence type="ECO:0000259" key="10">
    <source>
        <dbReference type="SMART" id="SM01192"/>
    </source>
</evidence>
<evidence type="ECO:0000256" key="8">
    <source>
        <dbReference type="HAMAP-Rule" id="MF_03009"/>
    </source>
</evidence>
<evidence type="ECO:0000256" key="4">
    <source>
        <dbReference type="ARBA" id="ARBA00022842"/>
    </source>
</evidence>
<dbReference type="Gene3D" id="3.20.20.120">
    <property type="entry name" value="Enolase-like C-terminal domain"/>
    <property type="match status" value="1"/>
</dbReference>
<dbReference type="CDD" id="cd03313">
    <property type="entry name" value="enolase"/>
    <property type="match status" value="1"/>
</dbReference>
<comment type="subunit">
    <text evidence="8">Component of the eukaryotic translation initiation factor 3 (eIF-3) complex.</text>
</comment>
<keyword evidence="8" id="KW-0396">Initiation factor</keyword>
<evidence type="ECO:0000256" key="6">
    <source>
        <dbReference type="ARBA" id="ARBA00023239"/>
    </source>
</evidence>
<comment type="pathway">
    <text evidence="2">Carbohydrate degradation; glycolysis; pyruvate from D-glyceraldehyde 3-phosphate: step 4/5.</text>
</comment>
<keyword evidence="13" id="KW-1185">Reference proteome</keyword>
<dbReference type="InterPro" id="IPR013906">
    <property type="entry name" value="eIF3j"/>
</dbReference>
<dbReference type="HAMAP" id="MF_03009">
    <property type="entry name" value="eIF3j"/>
    <property type="match status" value="1"/>
</dbReference>
<dbReference type="InterPro" id="IPR023194">
    <property type="entry name" value="eIF3-like_dom_sf"/>
</dbReference>
<dbReference type="GO" id="GO:0004634">
    <property type="term" value="F:phosphopyruvate hydratase activity"/>
    <property type="evidence" value="ECO:0007669"/>
    <property type="project" value="UniProtKB-EC"/>
</dbReference>
<dbReference type="NCBIfam" id="TIGR01060">
    <property type="entry name" value="eno"/>
    <property type="match status" value="1"/>
</dbReference>
<comment type="similarity">
    <text evidence="8">Belongs to the eIF-3 subunit J family.</text>
</comment>
<organism evidence="12 13">
    <name type="scientific">Discina gigas</name>
    <dbReference type="NCBI Taxonomy" id="1032678"/>
    <lineage>
        <taxon>Eukaryota</taxon>
        <taxon>Fungi</taxon>
        <taxon>Dikarya</taxon>
        <taxon>Ascomycota</taxon>
        <taxon>Pezizomycotina</taxon>
        <taxon>Pezizomycetes</taxon>
        <taxon>Pezizales</taxon>
        <taxon>Discinaceae</taxon>
        <taxon>Discina</taxon>
    </lineage>
</organism>
<dbReference type="InterPro" id="IPR020810">
    <property type="entry name" value="Enolase_C"/>
</dbReference>
<dbReference type="SUPFAM" id="SSF51604">
    <property type="entry name" value="Enolase C-terminal domain-like"/>
    <property type="match status" value="1"/>
</dbReference>
<dbReference type="InterPro" id="IPR000941">
    <property type="entry name" value="Enolase"/>
</dbReference>
<accession>A0ABR3GP67</accession>
<name>A0ABR3GP67_9PEZI</name>
<evidence type="ECO:0000256" key="2">
    <source>
        <dbReference type="ARBA" id="ARBA00005031"/>
    </source>
</evidence>
<proteinExistence type="inferred from homology"/>
<dbReference type="SFLD" id="SFLDF00002">
    <property type="entry name" value="enolase"/>
    <property type="match status" value="1"/>
</dbReference>
<dbReference type="PANTHER" id="PTHR11902:SF1">
    <property type="entry name" value="ENOLASE"/>
    <property type="match status" value="1"/>
</dbReference>
<evidence type="ECO:0000313" key="13">
    <source>
        <dbReference type="Proteomes" id="UP001447188"/>
    </source>
</evidence>
<dbReference type="InterPro" id="IPR020811">
    <property type="entry name" value="Enolase_N"/>
</dbReference>
<evidence type="ECO:0000256" key="1">
    <source>
        <dbReference type="ARBA" id="ARBA00001946"/>
    </source>
</evidence>
<dbReference type="PROSITE" id="PS00164">
    <property type="entry name" value="ENOLASE"/>
    <property type="match status" value="1"/>
</dbReference>
<dbReference type="Pfam" id="PF03952">
    <property type="entry name" value="Enolase_N"/>
    <property type="match status" value="1"/>
</dbReference>
<keyword evidence="8" id="KW-0963">Cytoplasm</keyword>